<dbReference type="AlphaFoldDB" id="A0A4C2E308"/>
<comment type="caution">
    <text evidence="2">The sequence shown here is derived from an EMBL/GenBank/DDBJ whole genome shotgun (WGS) entry which is preliminary data.</text>
</comment>
<feature type="region of interest" description="Disordered" evidence="1">
    <location>
        <begin position="686"/>
        <end position="717"/>
    </location>
</feature>
<feature type="compositionally biased region" description="Polar residues" evidence="1">
    <location>
        <begin position="472"/>
        <end position="487"/>
    </location>
</feature>
<feature type="region of interest" description="Disordered" evidence="1">
    <location>
        <begin position="627"/>
        <end position="657"/>
    </location>
</feature>
<feature type="compositionally biased region" description="Low complexity" evidence="1">
    <location>
        <begin position="705"/>
        <end position="717"/>
    </location>
</feature>
<feature type="compositionally biased region" description="Polar residues" evidence="1">
    <location>
        <begin position="636"/>
        <end position="657"/>
    </location>
</feature>
<evidence type="ECO:0000313" key="2">
    <source>
        <dbReference type="EMBL" id="GCE98594.1"/>
    </source>
</evidence>
<dbReference type="Proteomes" id="UP000301737">
    <property type="component" value="Unassembled WGS sequence"/>
</dbReference>
<organism evidence="2 3">
    <name type="scientific">Zygosaccharomyces mellis</name>
    <dbReference type="NCBI Taxonomy" id="42258"/>
    <lineage>
        <taxon>Eukaryota</taxon>
        <taxon>Fungi</taxon>
        <taxon>Dikarya</taxon>
        <taxon>Ascomycota</taxon>
        <taxon>Saccharomycotina</taxon>
        <taxon>Saccharomycetes</taxon>
        <taxon>Saccharomycetales</taxon>
        <taxon>Saccharomycetaceae</taxon>
        <taxon>Zygosaccharomyces</taxon>
    </lineage>
</organism>
<sequence>MADQVGRKKSYRWVSASQASYDGSEWDSDDDGTGYSGKNGTSENHLKRKDTISNLPALPKLNYQDYENNEGNKTIREEKGSEMVDTEQKRLPGEESDGIKEIPEMREASKVKSFAGDDLLENYYGNPSASQSESEEVNSHSNELDRKRPKPLQLEEQQDVKENKSTPNVEFTSSMDSLKDSLPQKTPVNEDLDNLMAQISREMEEQQEQQDHYLKEGEDLNASPKGSNSDEDDNDDHDHDHDEGAELGVAKNGYFSGLVHSDKESARSSQHDRELGDYSPENHLERNALASSLSYSHSSKETGRETNQSHEEERIKATPPSRSSVEPPEPPERSPLRSPQRSPLRPPLRSPLRSSGNFSSRSPVRSLDSVGSSLEDSEDDALSFTESLNYHGTANGERSENNGSEAIDDINYNKVEEEESDGESVMRVHKSGYFGKMVSRDDDDGADDNVADNTDAETIRRTDGSDNESGEGVSTGTQHQNGLINTDNNKDKIQHGQTFTEGTEEEKDNVGEQVWSGESKRSLSDQKSVNSGEWIPDTGAARSGFLQETTKKAPPGYVYDENGELINLTPSSMKPRAISTYSEMGSAWNPFPEGDDGDDLGTVGDTKTIYDNQTIYNVPGLITNNQNLPPLPNLNSETNLASQPTGSNSSDPKSLTVDSSIATVSEIDGERDKGPLRSHFHEVLNASAPDLNGDPQNTKEIGKSTPADTAAQDTPTQKLPIISTSAPVPSLDLNKLINSKSSHVHKIQELQHYYDQLLEHDTGIQAWIEASLKSSAKPEKGYLFEQYKVNKHVKDAYANADEFSKKHTVTNTVASVNQNVSQLKKKVFLHPIKSRGLFSSIGKKKI</sequence>
<feature type="region of interest" description="Disordered" evidence="1">
    <location>
        <begin position="1"/>
        <end position="558"/>
    </location>
</feature>
<reference evidence="2 3" key="1">
    <citation type="submission" date="2019-01" db="EMBL/GenBank/DDBJ databases">
        <title>Draft Genome Sequencing of Zygosaccharomyces mellis Ca-7.</title>
        <authorList>
            <person name="Shiwa Y."/>
            <person name="Kanesaki Y."/>
            <person name="Ishige T."/>
            <person name="Mura K."/>
            <person name="Hori T."/>
            <person name="Tamura T."/>
        </authorList>
    </citation>
    <scope>NUCLEOTIDE SEQUENCE [LARGE SCALE GENOMIC DNA]</scope>
    <source>
        <strain evidence="2 3">Ca-7</strain>
    </source>
</reference>
<name>A0A4C2E308_9SACH</name>
<feature type="compositionally biased region" description="Basic and acidic residues" evidence="1">
    <location>
        <begin position="260"/>
        <end position="286"/>
    </location>
</feature>
<feature type="compositionally biased region" description="Basic and acidic residues" evidence="1">
    <location>
        <begin position="73"/>
        <end position="110"/>
    </location>
</feature>
<dbReference type="PRINTS" id="PR02076">
    <property type="entry name" value="PROTEINFYV8"/>
</dbReference>
<feature type="compositionally biased region" description="Low complexity" evidence="1">
    <location>
        <begin position="288"/>
        <end position="297"/>
    </location>
</feature>
<evidence type="ECO:0000256" key="1">
    <source>
        <dbReference type="SAM" id="MobiDB-lite"/>
    </source>
</evidence>
<evidence type="ECO:0000313" key="3">
    <source>
        <dbReference type="Proteomes" id="UP000301737"/>
    </source>
</evidence>
<feature type="compositionally biased region" description="Basic and acidic residues" evidence="1">
    <location>
        <begin position="298"/>
        <end position="316"/>
    </location>
</feature>
<feature type="compositionally biased region" description="Polar residues" evidence="1">
    <location>
        <begin position="165"/>
        <end position="176"/>
    </location>
</feature>
<proteinExistence type="predicted"/>
<gene>
    <name evidence="2" type="primary">FYV8</name>
    <name evidence="2" type="ORF">ZYGM_004542</name>
</gene>
<dbReference type="EMBL" id="BIMX01000005">
    <property type="protein sequence ID" value="GCE98594.1"/>
    <property type="molecule type" value="Genomic_DNA"/>
</dbReference>
<protein>
    <submittedName>
        <fullName evidence="2">Fyv8p</fullName>
    </submittedName>
</protein>
<accession>A0A4C2E308</accession>
<feature type="compositionally biased region" description="Acidic residues" evidence="1">
    <location>
        <begin position="441"/>
        <end position="450"/>
    </location>
</feature>
<feature type="compositionally biased region" description="Basic and acidic residues" evidence="1">
    <location>
        <begin position="201"/>
        <end position="218"/>
    </location>
</feature>
<dbReference type="OrthoDB" id="4081733at2759"/>
<dbReference type="InterPro" id="IPR026248">
    <property type="entry name" value="Fyv8"/>
</dbReference>
<keyword evidence="3" id="KW-1185">Reference proteome</keyword>